<feature type="domain" description="Calponin-homology (CH)" evidence="1">
    <location>
        <begin position="1"/>
        <end position="71"/>
    </location>
</feature>
<reference evidence="2" key="2">
    <citation type="submission" date="2024-10" db="UniProtKB">
        <authorList>
            <consortium name="EnsemblProtists"/>
        </authorList>
    </citation>
    <scope>IDENTIFICATION</scope>
</reference>
<evidence type="ECO:0000313" key="2">
    <source>
        <dbReference type="EnsemblProtists" id="EOD12420"/>
    </source>
</evidence>
<organism evidence="2 3">
    <name type="scientific">Emiliania huxleyi (strain CCMP1516)</name>
    <dbReference type="NCBI Taxonomy" id="280463"/>
    <lineage>
        <taxon>Eukaryota</taxon>
        <taxon>Haptista</taxon>
        <taxon>Haptophyta</taxon>
        <taxon>Prymnesiophyceae</taxon>
        <taxon>Isochrysidales</taxon>
        <taxon>Noelaerhabdaceae</taxon>
        <taxon>Emiliania</taxon>
    </lineage>
</organism>
<dbReference type="GO" id="GO:0005930">
    <property type="term" value="C:axoneme"/>
    <property type="evidence" value="ECO:0007669"/>
    <property type="project" value="TreeGrafter"/>
</dbReference>
<dbReference type="PANTHER" id="PTHR12509">
    <property type="entry name" value="SPERMATOGENESIS-ASSOCIATED 4-RELATED"/>
    <property type="match status" value="1"/>
</dbReference>
<protein>
    <recommendedName>
        <fullName evidence="1">Calponin-homology (CH) domain-containing protein</fullName>
    </recommendedName>
</protein>
<dbReference type="GO" id="GO:0051493">
    <property type="term" value="P:regulation of cytoskeleton organization"/>
    <property type="evidence" value="ECO:0007669"/>
    <property type="project" value="TreeGrafter"/>
</dbReference>
<dbReference type="Pfam" id="PF06294">
    <property type="entry name" value="CH_2"/>
    <property type="match status" value="1"/>
</dbReference>
<dbReference type="HOGENOM" id="CLU_2967696_0_0_1"/>
<dbReference type="KEGG" id="ehx:EMIHUDRAFT_67154"/>
<dbReference type="GO" id="GO:0008017">
    <property type="term" value="F:microtubule binding"/>
    <property type="evidence" value="ECO:0007669"/>
    <property type="project" value="TreeGrafter"/>
</dbReference>
<reference evidence="3" key="1">
    <citation type="journal article" date="2013" name="Nature">
        <title>Pan genome of the phytoplankton Emiliania underpins its global distribution.</title>
        <authorList>
            <person name="Read B.A."/>
            <person name="Kegel J."/>
            <person name="Klute M.J."/>
            <person name="Kuo A."/>
            <person name="Lefebvre S.C."/>
            <person name="Maumus F."/>
            <person name="Mayer C."/>
            <person name="Miller J."/>
            <person name="Monier A."/>
            <person name="Salamov A."/>
            <person name="Young J."/>
            <person name="Aguilar M."/>
            <person name="Claverie J.M."/>
            <person name="Frickenhaus S."/>
            <person name="Gonzalez K."/>
            <person name="Herman E.K."/>
            <person name="Lin Y.C."/>
            <person name="Napier J."/>
            <person name="Ogata H."/>
            <person name="Sarno A.F."/>
            <person name="Shmutz J."/>
            <person name="Schroeder D."/>
            <person name="de Vargas C."/>
            <person name="Verret F."/>
            <person name="von Dassow P."/>
            <person name="Valentin K."/>
            <person name="Van de Peer Y."/>
            <person name="Wheeler G."/>
            <person name="Dacks J.B."/>
            <person name="Delwiche C.F."/>
            <person name="Dyhrman S.T."/>
            <person name="Glockner G."/>
            <person name="John U."/>
            <person name="Richards T."/>
            <person name="Worden A.Z."/>
            <person name="Zhang X."/>
            <person name="Grigoriev I.V."/>
            <person name="Allen A.E."/>
            <person name="Bidle K."/>
            <person name="Borodovsky M."/>
            <person name="Bowler C."/>
            <person name="Brownlee C."/>
            <person name="Cock J.M."/>
            <person name="Elias M."/>
            <person name="Gladyshev V.N."/>
            <person name="Groth M."/>
            <person name="Guda C."/>
            <person name="Hadaegh A."/>
            <person name="Iglesias-Rodriguez M.D."/>
            <person name="Jenkins J."/>
            <person name="Jones B.M."/>
            <person name="Lawson T."/>
            <person name="Leese F."/>
            <person name="Lindquist E."/>
            <person name="Lobanov A."/>
            <person name="Lomsadze A."/>
            <person name="Malik S.B."/>
            <person name="Marsh M.E."/>
            <person name="Mackinder L."/>
            <person name="Mock T."/>
            <person name="Mueller-Roeber B."/>
            <person name="Pagarete A."/>
            <person name="Parker M."/>
            <person name="Probert I."/>
            <person name="Quesneville H."/>
            <person name="Raines C."/>
            <person name="Rensing S.A."/>
            <person name="Riano-Pachon D.M."/>
            <person name="Richier S."/>
            <person name="Rokitta S."/>
            <person name="Shiraiwa Y."/>
            <person name="Soanes D.M."/>
            <person name="van der Giezen M."/>
            <person name="Wahlund T.M."/>
            <person name="Williams B."/>
            <person name="Wilson W."/>
            <person name="Wolfe G."/>
            <person name="Wurch L.L."/>
        </authorList>
    </citation>
    <scope>NUCLEOTIDE SEQUENCE</scope>
</reference>
<dbReference type="PANTHER" id="PTHR12509:SF8">
    <property type="entry name" value="SPERMATOGENESIS-ASSOCIATED PROTEIN 4"/>
    <property type="match status" value="1"/>
</dbReference>
<evidence type="ECO:0000259" key="1">
    <source>
        <dbReference type="PROSITE" id="PS50021"/>
    </source>
</evidence>
<accession>A0A0D3IMD5</accession>
<proteinExistence type="predicted"/>
<dbReference type="Proteomes" id="UP000013827">
    <property type="component" value="Unassembled WGS sequence"/>
</dbReference>
<dbReference type="EnsemblProtists" id="EOD12420">
    <property type="protein sequence ID" value="EOD12420"/>
    <property type="gene ID" value="EMIHUDRAFT_67154"/>
</dbReference>
<dbReference type="AlphaFoldDB" id="A0A0D3IMD5"/>
<sequence length="71" mass="8472">KWLQSLDLSYSVKNVRRDFANGFLIAEIFSRYYVHDVEMHSYDNGQSLQRKLDNWALLSKFFAKKGIKLDR</sequence>
<dbReference type="SUPFAM" id="SSF47576">
    <property type="entry name" value="Calponin-homology domain, CH-domain"/>
    <property type="match status" value="1"/>
</dbReference>
<dbReference type="eggNOG" id="ENOG502QU8V">
    <property type="taxonomic scope" value="Eukaryota"/>
</dbReference>
<evidence type="ECO:0000313" key="3">
    <source>
        <dbReference type="Proteomes" id="UP000013827"/>
    </source>
</evidence>
<keyword evidence="3" id="KW-1185">Reference proteome</keyword>
<dbReference type="PROSITE" id="PS50021">
    <property type="entry name" value="CH"/>
    <property type="match status" value="1"/>
</dbReference>
<dbReference type="Gene3D" id="1.10.418.10">
    <property type="entry name" value="Calponin-like domain"/>
    <property type="match status" value="1"/>
</dbReference>
<dbReference type="STRING" id="2903.R1DD20"/>
<dbReference type="PaxDb" id="2903-EOD12420"/>
<dbReference type="InterPro" id="IPR001715">
    <property type="entry name" value="CH_dom"/>
</dbReference>
<dbReference type="RefSeq" id="XP_005764849.1">
    <property type="nucleotide sequence ID" value="XM_005764792.1"/>
</dbReference>
<dbReference type="InterPro" id="IPR052111">
    <property type="entry name" value="Spermatogenesis_Ciliary_MAP"/>
</dbReference>
<name>A0A0D3IMD5_EMIH1</name>
<dbReference type="GeneID" id="17258490"/>
<dbReference type="InterPro" id="IPR036872">
    <property type="entry name" value="CH_dom_sf"/>
</dbReference>
<dbReference type="InterPro" id="IPR010441">
    <property type="entry name" value="CH_2"/>
</dbReference>